<dbReference type="AlphaFoldDB" id="A0A8T0RI27"/>
<organism evidence="2 3">
    <name type="scientific">Panicum virgatum</name>
    <name type="common">Blackwell switchgrass</name>
    <dbReference type="NCBI Taxonomy" id="38727"/>
    <lineage>
        <taxon>Eukaryota</taxon>
        <taxon>Viridiplantae</taxon>
        <taxon>Streptophyta</taxon>
        <taxon>Embryophyta</taxon>
        <taxon>Tracheophyta</taxon>
        <taxon>Spermatophyta</taxon>
        <taxon>Magnoliopsida</taxon>
        <taxon>Liliopsida</taxon>
        <taxon>Poales</taxon>
        <taxon>Poaceae</taxon>
        <taxon>PACMAD clade</taxon>
        <taxon>Panicoideae</taxon>
        <taxon>Panicodae</taxon>
        <taxon>Paniceae</taxon>
        <taxon>Panicinae</taxon>
        <taxon>Panicum</taxon>
        <taxon>Panicum sect. Hiantes</taxon>
    </lineage>
</organism>
<proteinExistence type="predicted"/>
<evidence type="ECO:0000256" key="1">
    <source>
        <dbReference type="SAM" id="MobiDB-lite"/>
    </source>
</evidence>
<evidence type="ECO:0000313" key="2">
    <source>
        <dbReference type="EMBL" id="KAG2585691.1"/>
    </source>
</evidence>
<dbReference type="EMBL" id="CM029047">
    <property type="protein sequence ID" value="KAG2585691.1"/>
    <property type="molecule type" value="Genomic_DNA"/>
</dbReference>
<dbReference type="Proteomes" id="UP000823388">
    <property type="component" value="Chromosome 6K"/>
</dbReference>
<keyword evidence="3" id="KW-1185">Reference proteome</keyword>
<sequence length="110" mass="11564">MGRVGLRWAVISERDGPPNNFLLCQVPHLRCPCLLSEPSGILLSLPVTSSPAIPPAGRPCPAPHPTTAARPEPRRRIEAASTSLPSPSPWRYSAPSSLASPPAPAPPPDP</sequence>
<accession>A0A8T0RI27</accession>
<feature type="region of interest" description="Disordered" evidence="1">
    <location>
        <begin position="52"/>
        <end position="110"/>
    </location>
</feature>
<feature type="compositionally biased region" description="Pro residues" evidence="1">
    <location>
        <begin position="52"/>
        <end position="64"/>
    </location>
</feature>
<protein>
    <submittedName>
        <fullName evidence="2">Uncharacterized protein</fullName>
    </submittedName>
</protein>
<reference evidence="2" key="1">
    <citation type="submission" date="2020-05" db="EMBL/GenBank/DDBJ databases">
        <title>WGS assembly of Panicum virgatum.</title>
        <authorList>
            <person name="Lovell J.T."/>
            <person name="Jenkins J."/>
            <person name="Shu S."/>
            <person name="Juenger T.E."/>
            <person name="Schmutz J."/>
        </authorList>
    </citation>
    <scope>NUCLEOTIDE SEQUENCE</scope>
    <source>
        <strain evidence="2">AP13</strain>
    </source>
</reference>
<gene>
    <name evidence="2" type="ORF">PVAP13_6KG406132</name>
</gene>
<evidence type="ECO:0000313" key="3">
    <source>
        <dbReference type="Proteomes" id="UP000823388"/>
    </source>
</evidence>
<comment type="caution">
    <text evidence="2">The sequence shown here is derived from an EMBL/GenBank/DDBJ whole genome shotgun (WGS) entry which is preliminary data.</text>
</comment>
<feature type="compositionally biased region" description="Pro residues" evidence="1">
    <location>
        <begin position="101"/>
        <end position="110"/>
    </location>
</feature>
<name>A0A8T0RI27_PANVG</name>